<evidence type="ECO:0000313" key="2">
    <source>
        <dbReference type="Proteomes" id="UP001236014"/>
    </source>
</evidence>
<evidence type="ECO:0008006" key="3">
    <source>
        <dbReference type="Google" id="ProtNLM"/>
    </source>
</evidence>
<dbReference type="Proteomes" id="UP001236014">
    <property type="component" value="Chromosome"/>
</dbReference>
<protein>
    <recommendedName>
        <fullName evidence="3">Nudix hydrolase domain-containing protein</fullName>
    </recommendedName>
</protein>
<keyword evidence="2" id="KW-1185">Reference proteome</keyword>
<dbReference type="KEGG" id="acab:QRX50_29835"/>
<dbReference type="Gene3D" id="3.90.79.10">
    <property type="entry name" value="Nucleoside Triphosphate Pyrophosphohydrolase"/>
    <property type="match status" value="1"/>
</dbReference>
<reference evidence="1 2" key="1">
    <citation type="submission" date="2023-06" db="EMBL/GenBank/DDBJ databases">
        <authorList>
            <person name="Oyuntsetseg B."/>
            <person name="Kim S.B."/>
        </authorList>
    </citation>
    <scope>NUCLEOTIDE SEQUENCE [LARGE SCALE GENOMIC DNA]</scope>
    <source>
        <strain evidence="1 2">2-15</strain>
    </source>
</reference>
<accession>A0A9Y2MRN7</accession>
<organism evidence="1 2">
    <name type="scientific">Amycolatopsis carbonis</name>
    <dbReference type="NCBI Taxonomy" id="715471"/>
    <lineage>
        <taxon>Bacteria</taxon>
        <taxon>Bacillati</taxon>
        <taxon>Actinomycetota</taxon>
        <taxon>Actinomycetes</taxon>
        <taxon>Pseudonocardiales</taxon>
        <taxon>Pseudonocardiaceae</taxon>
        <taxon>Amycolatopsis</taxon>
    </lineage>
</organism>
<sequence>MQAARRETAEETGLIADREFVALDARNTIPVVYITGEFTWGRTCW</sequence>
<evidence type="ECO:0000313" key="1">
    <source>
        <dbReference type="EMBL" id="WIX75686.1"/>
    </source>
</evidence>
<dbReference type="RefSeq" id="WP_285966451.1">
    <property type="nucleotide sequence ID" value="NZ_CP127294.1"/>
</dbReference>
<dbReference type="SUPFAM" id="SSF55811">
    <property type="entry name" value="Nudix"/>
    <property type="match status" value="1"/>
</dbReference>
<proteinExistence type="predicted"/>
<name>A0A9Y2MRN7_9PSEU</name>
<dbReference type="InterPro" id="IPR015797">
    <property type="entry name" value="NUDIX_hydrolase-like_dom_sf"/>
</dbReference>
<dbReference type="EMBL" id="CP127294">
    <property type="protein sequence ID" value="WIX75686.1"/>
    <property type="molecule type" value="Genomic_DNA"/>
</dbReference>
<dbReference type="AlphaFoldDB" id="A0A9Y2MRN7"/>
<gene>
    <name evidence="1" type="ORF">QRX50_29835</name>
</gene>